<dbReference type="AlphaFoldDB" id="A0A0G3H0E0"/>
<dbReference type="InterPro" id="IPR001206">
    <property type="entry name" value="Diacylglycerol_kinase_cat_dom"/>
</dbReference>
<reference evidence="5" key="2">
    <citation type="submission" date="2015-05" db="EMBL/GenBank/DDBJ databases">
        <title>Complete genome sequence of Corynebacterium mustelae DSM 45274, isolated from various tissues of a male ferret with lethal sepsis.</title>
        <authorList>
            <person name="Ruckert C."/>
            <person name="Albersmeier A."/>
            <person name="Winkler A."/>
            <person name="Tauch A."/>
        </authorList>
    </citation>
    <scope>NUCLEOTIDE SEQUENCE [LARGE SCALE GENOMIC DNA]</scope>
    <source>
        <strain evidence="5">DSM 45274</strain>
    </source>
</reference>
<sequence>MKALLISNPNSTTQQPELFRHLIPVLRSVPGLHLHAQFTHHAGHATAMCEGLTRADYDVVIAVGGDGTVNEVINGLLGSVPATGEASKSYHEVPALAVIPTGSANVFARALGFPPEPIQATETLAHTLRHGLTRTIDMGTWNDNWFAVNAGFGIDADVIANMERVRQRGFSATPLRYLRVTVRAWRRLRKYPPNISVSAINRDGERRKVAKLPVCMASNTNPWSFFGPLPVVTNPRNSFDMGLGLFGVTRLDGIAGATAMLQMLGANLPRFATSWLKERTFTFDDVLEVDLTCAKTQRFQVDGEYAGDFKTVTLGAIPEAIEVYAPTDKVTPTPMSWVRLALSFFDIRL</sequence>
<dbReference type="GO" id="GO:0005886">
    <property type="term" value="C:plasma membrane"/>
    <property type="evidence" value="ECO:0007669"/>
    <property type="project" value="TreeGrafter"/>
</dbReference>
<evidence type="ECO:0000256" key="2">
    <source>
        <dbReference type="ARBA" id="ARBA00005983"/>
    </source>
</evidence>
<reference evidence="4 5" key="1">
    <citation type="journal article" date="2015" name="Genome Announc.">
        <title>Complete Genome Sequence of the Type Strain Corynebacterium mustelae DSM 45274, Isolated from Various Tissues of a Male Ferret with Lethal Sepsis.</title>
        <authorList>
            <person name="Ruckert C."/>
            <person name="Eimer J."/>
            <person name="Winkler A."/>
            <person name="Tauch A."/>
        </authorList>
    </citation>
    <scope>NUCLEOTIDE SEQUENCE [LARGE SCALE GENOMIC DNA]</scope>
    <source>
        <strain evidence="4 5">DSM 45274</strain>
    </source>
</reference>
<dbReference type="PANTHER" id="PTHR12358:SF106">
    <property type="entry name" value="LIPID KINASE YEGS"/>
    <property type="match status" value="1"/>
</dbReference>
<evidence type="ECO:0000313" key="4">
    <source>
        <dbReference type="EMBL" id="AKK06879.1"/>
    </source>
</evidence>
<dbReference type="PROSITE" id="PS50146">
    <property type="entry name" value="DAGK"/>
    <property type="match status" value="1"/>
</dbReference>
<comment type="similarity">
    <text evidence="2">Belongs to the diacylglycerol/lipid kinase family.</text>
</comment>
<dbReference type="PATRIC" id="fig|571915.4.peg.2767"/>
<dbReference type="InterPro" id="IPR050187">
    <property type="entry name" value="Lipid_Phosphate_FormReg"/>
</dbReference>
<dbReference type="Gene3D" id="3.40.50.10330">
    <property type="entry name" value="Probable inorganic polyphosphate/atp-NAD kinase, domain 1"/>
    <property type="match status" value="1"/>
</dbReference>
<organism evidence="4 5">
    <name type="scientific">Corynebacterium mustelae</name>
    <dbReference type="NCBI Taxonomy" id="571915"/>
    <lineage>
        <taxon>Bacteria</taxon>
        <taxon>Bacillati</taxon>
        <taxon>Actinomycetota</taxon>
        <taxon>Actinomycetes</taxon>
        <taxon>Mycobacteriales</taxon>
        <taxon>Corynebacteriaceae</taxon>
        <taxon>Corynebacterium</taxon>
    </lineage>
</organism>
<dbReference type="Pfam" id="PF00781">
    <property type="entry name" value="DAGK_cat"/>
    <property type="match status" value="1"/>
</dbReference>
<keyword evidence="5" id="KW-1185">Reference proteome</keyword>
<proteinExistence type="inferred from homology"/>
<dbReference type="EMBL" id="CP011542">
    <property type="protein sequence ID" value="AKK06879.1"/>
    <property type="molecule type" value="Genomic_DNA"/>
</dbReference>
<keyword evidence="4" id="KW-0418">Kinase</keyword>
<evidence type="ECO:0000259" key="3">
    <source>
        <dbReference type="PROSITE" id="PS50146"/>
    </source>
</evidence>
<dbReference type="SMART" id="SM00046">
    <property type="entry name" value="DAGKc"/>
    <property type="match status" value="1"/>
</dbReference>
<dbReference type="RefSeq" id="WP_047262819.1">
    <property type="nucleotide sequence ID" value="NZ_CP011542.1"/>
</dbReference>
<evidence type="ECO:0000256" key="1">
    <source>
        <dbReference type="ARBA" id="ARBA00001946"/>
    </source>
</evidence>
<evidence type="ECO:0000313" key="5">
    <source>
        <dbReference type="Proteomes" id="UP000035199"/>
    </source>
</evidence>
<keyword evidence="4" id="KW-0808">Transferase</keyword>
<dbReference type="Gene3D" id="2.60.200.40">
    <property type="match status" value="1"/>
</dbReference>
<dbReference type="OrthoDB" id="142078at2"/>
<dbReference type="Proteomes" id="UP000035199">
    <property type="component" value="Chromosome"/>
</dbReference>
<dbReference type="KEGG" id="cmv:CMUST_12915"/>
<name>A0A0G3H0E0_9CORY</name>
<protein>
    <submittedName>
        <fullName evidence="4">Sphingosine/diacylglycerol kinase-like enzyme</fullName>
    </submittedName>
</protein>
<accession>A0A0G3H0E0</accession>
<dbReference type="SUPFAM" id="SSF111331">
    <property type="entry name" value="NAD kinase/diacylglycerol kinase-like"/>
    <property type="match status" value="1"/>
</dbReference>
<comment type="cofactor">
    <cofactor evidence="1">
        <name>Mg(2+)</name>
        <dbReference type="ChEBI" id="CHEBI:18420"/>
    </cofactor>
</comment>
<gene>
    <name evidence="4" type="ORF">CMUST_12915</name>
</gene>
<dbReference type="PANTHER" id="PTHR12358">
    <property type="entry name" value="SPHINGOSINE KINASE"/>
    <property type="match status" value="1"/>
</dbReference>
<feature type="domain" description="DAGKc" evidence="3">
    <location>
        <begin position="1"/>
        <end position="144"/>
    </location>
</feature>
<dbReference type="InterPro" id="IPR017438">
    <property type="entry name" value="ATP-NAD_kinase_N"/>
</dbReference>
<dbReference type="STRING" id="571915.CMUST_12915"/>
<dbReference type="GO" id="GO:0004143">
    <property type="term" value="F:ATP-dependent diacylglycerol kinase activity"/>
    <property type="evidence" value="ECO:0007669"/>
    <property type="project" value="TreeGrafter"/>
</dbReference>
<dbReference type="InterPro" id="IPR016064">
    <property type="entry name" value="NAD/diacylglycerol_kinase_sf"/>
</dbReference>